<dbReference type="EC" id="2.1.1.-" evidence="2"/>
<sequence>MQILFKLLFRWSRFWLNYGNPLSILWQRLVVKKGKMIVVDRQTGIRCKCNIPSYQMFGETWYNKDYNIPHFSINPGDVVIDIGANQGFFTCYLAYQGAKVFAFEPFTESFQTMLENLELNKLSDRVVAKPWAISGYNGFAELVSTDWLGGGMNTIQSDFIKNTSINTLAKSQVQCFTLNHIIEEFQLTKIRLCKLDCEGAELEILKELDRKHLSKIDAFVLEYHPAYPLEKLLELLMSWGTHQISFAEDNEHCSRSILRLVANRELINTSS</sequence>
<evidence type="ECO:0000313" key="3">
    <source>
        <dbReference type="Proteomes" id="UP001576776"/>
    </source>
</evidence>
<dbReference type="Proteomes" id="UP001576776">
    <property type="component" value="Unassembled WGS sequence"/>
</dbReference>
<accession>A0ABV4YB21</accession>
<dbReference type="SUPFAM" id="SSF53335">
    <property type="entry name" value="S-adenosyl-L-methionine-dependent methyltransferases"/>
    <property type="match status" value="1"/>
</dbReference>
<dbReference type="NCBIfam" id="TIGR01444">
    <property type="entry name" value="fkbM_fam"/>
    <property type="match status" value="1"/>
</dbReference>
<gene>
    <name evidence="2" type="ORF">ACE1B6_09205</name>
</gene>
<keyword evidence="2" id="KW-0808">Transferase</keyword>
<evidence type="ECO:0000313" key="2">
    <source>
        <dbReference type="EMBL" id="MFB2935444.1"/>
    </source>
</evidence>
<dbReference type="InterPro" id="IPR006342">
    <property type="entry name" value="FkbM_mtfrase"/>
</dbReference>
<dbReference type="InterPro" id="IPR052514">
    <property type="entry name" value="SAM-dependent_MTase"/>
</dbReference>
<dbReference type="EMBL" id="JBHFNS010000041">
    <property type="protein sequence ID" value="MFB2935444.1"/>
    <property type="molecule type" value="Genomic_DNA"/>
</dbReference>
<proteinExistence type="predicted"/>
<keyword evidence="2" id="KW-0489">Methyltransferase</keyword>
<protein>
    <submittedName>
        <fullName evidence="2">FkbM family methyltransferase</fullName>
        <ecNumber evidence="2">2.1.1.-</ecNumber>
    </submittedName>
</protein>
<evidence type="ECO:0000259" key="1">
    <source>
        <dbReference type="Pfam" id="PF05050"/>
    </source>
</evidence>
<reference evidence="2 3" key="1">
    <citation type="submission" date="2024-09" db="EMBL/GenBank/DDBJ databases">
        <title>Floridaenema gen nov. (Aerosakkonemataceae, Aerosakkonematales ord. nov., Cyanobacteria) from benthic tropical and subtropical fresh waters, with the description of four new species.</title>
        <authorList>
            <person name="Moretto J.A."/>
            <person name="Berthold D.E."/>
            <person name="Lefler F.W."/>
            <person name="Huang I.-S."/>
            <person name="Laughinghouse H. IV."/>
        </authorList>
    </citation>
    <scope>NUCLEOTIDE SEQUENCE [LARGE SCALE GENOMIC DNA]</scope>
    <source>
        <strain evidence="2 3">BLCC-F154</strain>
    </source>
</reference>
<dbReference type="GO" id="GO:0008168">
    <property type="term" value="F:methyltransferase activity"/>
    <property type="evidence" value="ECO:0007669"/>
    <property type="project" value="UniProtKB-KW"/>
</dbReference>
<dbReference type="PANTHER" id="PTHR34203">
    <property type="entry name" value="METHYLTRANSFERASE, FKBM FAMILY PROTEIN"/>
    <property type="match status" value="1"/>
</dbReference>
<dbReference type="RefSeq" id="WP_413256959.1">
    <property type="nucleotide sequence ID" value="NZ_JBHFNS010000041.1"/>
</dbReference>
<dbReference type="InterPro" id="IPR029063">
    <property type="entry name" value="SAM-dependent_MTases_sf"/>
</dbReference>
<feature type="domain" description="Methyltransferase FkbM" evidence="1">
    <location>
        <begin position="81"/>
        <end position="226"/>
    </location>
</feature>
<name>A0ABV4YB21_9CYAN</name>
<comment type="caution">
    <text evidence="2">The sequence shown here is derived from an EMBL/GenBank/DDBJ whole genome shotgun (WGS) entry which is preliminary data.</text>
</comment>
<dbReference type="PANTHER" id="PTHR34203:SF15">
    <property type="entry name" value="SLL1173 PROTEIN"/>
    <property type="match status" value="1"/>
</dbReference>
<organism evidence="2 3">
    <name type="scientific">Floridaenema fluviatile BLCC-F154</name>
    <dbReference type="NCBI Taxonomy" id="3153640"/>
    <lineage>
        <taxon>Bacteria</taxon>
        <taxon>Bacillati</taxon>
        <taxon>Cyanobacteriota</taxon>
        <taxon>Cyanophyceae</taxon>
        <taxon>Oscillatoriophycideae</taxon>
        <taxon>Aerosakkonematales</taxon>
        <taxon>Aerosakkonemataceae</taxon>
        <taxon>Floridanema</taxon>
        <taxon>Floridanema fluviatile</taxon>
    </lineage>
</organism>
<dbReference type="GO" id="GO:0032259">
    <property type="term" value="P:methylation"/>
    <property type="evidence" value="ECO:0007669"/>
    <property type="project" value="UniProtKB-KW"/>
</dbReference>
<keyword evidence="3" id="KW-1185">Reference proteome</keyword>
<dbReference type="Gene3D" id="3.40.50.150">
    <property type="entry name" value="Vaccinia Virus protein VP39"/>
    <property type="match status" value="1"/>
</dbReference>
<dbReference type="Pfam" id="PF05050">
    <property type="entry name" value="Methyltransf_21"/>
    <property type="match status" value="1"/>
</dbReference>